<organism evidence="1 2">
    <name type="scientific">Brochothrix phage A9</name>
    <dbReference type="NCBI Taxonomy" id="857312"/>
    <lineage>
        <taxon>Viruses</taxon>
        <taxon>Duplodnaviria</taxon>
        <taxon>Heunggongvirae</taxon>
        <taxon>Uroviricota</taxon>
        <taxon>Caudoviricetes</taxon>
        <taxon>Herelleviridae</taxon>
        <taxon>Klumppvirus</taxon>
        <taxon>Klumppvirus A9</taxon>
    </lineage>
</organism>
<dbReference type="GeneID" id="10359223"/>
<dbReference type="EMBL" id="HM242243">
    <property type="protein sequence ID" value="ADJ53227.1"/>
    <property type="molecule type" value="Genomic_DNA"/>
</dbReference>
<name>D9J0Z0_9CAUD</name>
<accession>D9J0Z0</accession>
<reference evidence="1 2" key="1">
    <citation type="journal article" date="2010" name="J. Bacteriol.">
        <title>Brochothrix thermosphacta bacteriophages feature heterogeneous and highly mosaic genomes and utilize unique prophage insertion sites.</title>
        <authorList>
            <person name="Kilcher S."/>
            <person name="Loessner M.J."/>
            <person name="Klumpp J."/>
        </authorList>
    </citation>
    <scope>NUCLEOTIDE SEQUENCE [LARGE SCALE GENOMIC DNA]</scope>
</reference>
<dbReference type="Proteomes" id="UP000000331">
    <property type="component" value="Segment"/>
</dbReference>
<protein>
    <submittedName>
        <fullName evidence="1">Gp192</fullName>
    </submittedName>
</protein>
<keyword evidence="2" id="KW-1185">Reference proteome</keyword>
<dbReference type="RefSeq" id="YP_004301526.1">
    <property type="nucleotide sequence ID" value="NC_015253.1"/>
</dbReference>
<evidence type="ECO:0000313" key="1">
    <source>
        <dbReference type="EMBL" id="ADJ53227.1"/>
    </source>
</evidence>
<dbReference type="KEGG" id="vg:10359223"/>
<proteinExistence type="predicted"/>
<sequence length="31" mass="3477">MSKEIRLQVCSVPKNLVTSVMRGSQKETRGN</sequence>
<evidence type="ECO:0000313" key="2">
    <source>
        <dbReference type="Proteomes" id="UP000000331"/>
    </source>
</evidence>